<dbReference type="AlphaFoldDB" id="A0A927BZ91"/>
<dbReference type="NCBIfam" id="TIGR02734">
    <property type="entry name" value="crtI_fam"/>
    <property type="match status" value="1"/>
</dbReference>
<dbReference type="RefSeq" id="WP_190921320.1">
    <property type="nucleotide sequence ID" value="NZ_JACXIZ010000058.1"/>
</dbReference>
<keyword evidence="11" id="KW-0732">Signal</keyword>
<evidence type="ECO:0000256" key="2">
    <source>
        <dbReference type="ARBA" id="ARBA00022746"/>
    </source>
</evidence>
<dbReference type="SUPFAM" id="SSF51905">
    <property type="entry name" value="FAD/NAD(P)-binding domain"/>
    <property type="match status" value="1"/>
</dbReference>
<proteinExistence type="inferred from homology"/>
<accession>A0A927BZ91</accession>
<keyword evidence="3 10" id="KW-0560">Oxidoreductase</keyword>
<evidence type="ECO:0000256" key="9">
    <source>
        <dbReference type="ARBA" id="ARBA00048532"/>
    </source>
</evidence>
<protein>
    <recommendedName>
        <fullName evidence="6">4,4'-diaponeurosporene oxygenase</fullName>
    </recommendedName>
    <alternativeName>
        <fullName evidence="7">4,4'-diaponeurosporene oxidase</fullName>
    </alternativeName>
    <alternativeName>
        <fullName evidence="8">Carotenoid oxidase</fullName>
    </alternativeName>
</protein>
<dbReference type="Proteomes" id="UP000621560">
    <property type="component" value="Unassembled WGS sequence"/>
</dbReference>
<gene>
    <name evidence="13" type="primary">crtI</name>
    <name evidence="13" type="ORF">IDH44_23770</name>
</gene>
<dbReference type="PANTHER" id="PTHR43734:SF7">
    <property type="entry name" value="4,4'-DIAPONEUROSPORENE OXYGENASE"/>
    <property type="match status" value="1"/>
</dbReference>
<dbReference type="InterPro" id="IPR014105">
    <property type="entry name" value="Carotenoid/retinoid_OxRdtase"/>
</dbReference>
<comment type="similarity">
    <text evidence="5">Belongs to the carotenoid/retinoid oxidoreductase family. CrtP subfamily.</text>
</comment>
<keyword evidence="2 10" id="KW-0125">Carotenoid biosynthesis</keyword>
<evidence type="ECO:0000256" key="6">
    <source>
        <dbReference type="ARBA" id="ARBA00039159"/>
    </source>
</evidence>
<comment type="catalytic activity">
    <reaction evidence="9">
        <text>all-trans-4,4'-diaponeurosporene + 2 AH2 + 2 O2 = 4,4'-diaponeurosporenal + 2 A + 3 H2O</text>
        <dbReference type="Rhea" id="RHEA:56104"/>
        <dbReference type="ChEBI" id="CHEBI:13193"/>
        <dbReference type="ChEBI" id="CHEBI:15377"/>
        <dbReference type="ChEBI" id="CHEBI:15379"/>
        <dbReference type="ChEBI" id="CHEBI:17499"/>
        <dbReference type="ChEBI" id="CHEBI:62743"/>
        <dbReference type="ChEBI" id="CHEBI:79065"/>
    </reaction>
</comment>
<dbReference type="InterPro" id="IPR002937">
    <property type="entry name" value="Amino_oxidase"/>
</dbReference>
<evidence type="ECO:0000313" key="14">
    <source>
        <dbReference type="Proteomes" id="UP000621560"/>
    </source>
</evidence>
<evidence type="ECO:0000256" key="5">
    <source>
        <dbReference type="ARBA" id="ARBA00038194"/>
    </source>
</evidence>
<dbReference type="EMBL" id="JACXIZ010000058">
    <property type="protein sequence ID" value="MBD2848224.1"/>
    <property type="molecule type" value="Genomic_DNA"/>
</dbReference>
<evidence type="ECO:0000256" key="10">
    <source>
        <dbReference type="RuleBase" id="RU362075"/>
    </source>
</evidence>
<comment type="pathway">
    <text evidence="4">Carotenoid biosynthesis; staphyloxanthin biosynthesis; staphyloxanthin from farnesyl diphosphate: step 3/5.</text>
</comment>
<dbReference type="PANTHER" id="PTHR43734">
    <property type="entry name" value="PHYTOENE DESATURASE"/>
    <property type="match status" value="1"/>
</dbReference>
<dbReference type="Gene3D" id="3.50.50.60">
    <property type="entry name" value="FAD/NAD(P)-binding domain"/>
    <property type="match status" value="2"/>
</dbReference>
<dbReference type="PROSITE" id="PS51257">
    <property type="entry name" value="PROKAR_LIPOPROTEIN"/>
    <property type="match status" value="1"/>
</dbReference>
<evidence type="ECO:0000313" key="13">
    <source>
        <dbReference type="EMBL" id="MBD2848224.1"/>
    </source>
</evidence>
<reference evidence="13" key="1">
    <citation type="submission" date="2020-09" db="EMBL/GenBank/DDBJ databases">
        <title>A novel bacterium of genus Paenibacillus, isolated from South China Sea.</title>
        <authorList>
            <person name="Huang H."/>
            <person name="Mo K."/>
            <person name="Hu Y."/>
        </authorList>
    </citation>
    <scope>NUCLEOTIDE SEQUENCE</scope>
    <source>
        <strain evidence="13">IB182496</strain>
    </source>
</reference>
<dbReference type="InterPro" id="IPR036188">
    <property type="entry name" value="FAD/NAD-bd_sf"/>
</dbReference>
<feature type="signal peptide" evidence="11">
    <location>
        <begin position="1"/>
        <end position="22"/>
    </location>
</feature>
<feature type="chain" id="PRO_5038625251" description="4,4'-diaponeurosporene oxygenase" evidence="11">
    <location>
        <begin position="23"/>
        <end position="506"/>
    </location>
</feature>
<feature type="domain" description="Amine oxidase" evidence="12">
    <location>
        <begin position="12"/>
        <end position="489"/>
    </location>
</feature>
<evidence type="ECO:0000256" key="8">
    <source>
        <dbReference type="ARBA" id="ARBA00042619"/>
    </source>
</evidence>
<organism evidence="13 14">
    <name type="scientific">Paenibacillus sabuli</name>
    <dbReference type="NCBI Taxonomy" id="2772509"/>
    <lineage>
        <taxon>Bacteria</taxon>
        <taxon>Bacillati</taxon>
        <taxon>Bacillota</taxon>
        <taxon>Bacilli</taxon>
        <taxon>Bacillales</taxon>
        <taxon>Paenibacillaceae</taxon>
        <taxon>Paenibacillus</taxon>
    </lineage>
</organism>
<evidence type="ECO:0000259" key="12">
    <source>
        <dbReference type="Pfam" id="PF01593"/>
    </source>
</evidence>
<comment type="caution">
    <text evidence="13">The sequence shown here is derived from an EMBL/GenBank/DDBJ whole genome shotgun (WGS) entry which is preliminary data.</text>
</comment>
<dbReference type="GO" id="GO:0016491">
    <property type="term" value="F:oxidoreductase activity"/>
    <property type="evidence" value="ECO:0007669"/>
    <property type="project" value="UniProtKB-KW"/>
</dbReference>
<dbReference type="Pfam" id="PF01593">
    <property type="entry name" value="Amino_oxidase"/>
    <property type="match status" value="1"/>
</dbReference>
<name>A0A927BZ91_9BACL</name>
<keyword evidence="14" id="KW-1185">Reference proteome</keyword>
<evidence type="ECO:0000256" key="1">
    <source>
        <dbReference type="ARBA" id="ARBA00001974"/>
    </source>
</evidence>
<comment type="cofactor">
    <cofactor evidence="1">
        <name>FAD</name>
        <dbReference type="ChEBI" id="CHEBI:57692"/>
    </cofactor>
</comment>
<evidence type="ECO:0000256" key="11">
    <source>
        <dbReference type="SAM" id="SignalP"/>
    </source>
</evidence>
<evidence type="ECO:0000256" key="4">
    <source>
        <dbReference type="ARBA" id="ARBA00037901"/>
    </source>
</evidence>
<sequence>MKKKAVIVGAGLGGLSCAVRMAADGYAVTVLEKNERAGGKLNIRSGAGYSFDTGPSILTMPWVLEQLFAACGRRLEDYMTLQRVEPQWRTFFEDGTRLDVSGDLPAMLREIEALSPADADRFLAYVQECKAMYDISMKSFYSRSLSGLGELRSLHTVKELLAMAPLRTMHQHTARHLQDARLRQLFDFLIMYVGSSPYAAPAVLSQLVYVQLGLGIYYVEGGMYNIARGMLRLAEELGVDVQTNAPVRQIVLRGSRAAGVLLEDGTLHEADIVVSNLEAIPAHQTLLQDAPGRPAAEARLRKYAPTVSGLVLLLGVNRSYPQLQHHNFLFAQDPAREFNDLFERNVPSPDPTVYIGVSAKSDPTQAPPGKENLFVLTHVPPLKQGESWTDYHAQYRELVLNKLERMGLSGLRGHIEYESSFIPDDLQRLYGANGGSIYGVATDRKRNGGFKVPSRSDLASNLYFVGGSTHPGGGVPMVTLSGQLTADLIREHHGRPAAVRNAGPGR</sequence>
<evidence type="ECO:0000256" key="7">
    <source>
        <dbReference type="ARBA" id="ARBA00041900"/>
    </source>
</evidence>
<evidence type="ECO:0000256" key="3">
    <source>
        <dbReference type="ARBA" id="ARBA00023002"/>
    </source>
</evidence>
<dbReference type="GO" id="GO:0016117">
    <property type="term" value="P:carotenoid biosynthetic process"/>
    <property type="evidence" value="ECO:0007669"/>
    <property type="project" value="UniProtKB-KW"/>
</dbReference>